<dbReference type="PANTHER" id="PTHR33442:SF1">
    <property type="entry name" value="TRANS-3-HYDROXY-L-PROLINE DEHYDRATASE"/>
    <property type="match status" value="1"/>
</dbReference>
<evidence type="ECO:0000256" key="3">
    <source>
        <dbReference type="ARBA" id="ARBA00013105"/>
    </source>
</evidence>
<sequence>MDPSKLPPFQINGATKSIPSVEMHTAGEPTRIIWMGFPELKGTLLEQRAQAKSHFDHFRRLLMLEPRGHFDMYGAILRPHTELVDAGHADIGVLFTHNEGFSTMCGHATIALGRFLVDVVDTAIFPRRHQLRHDTISGTTRLTLHVPCGLVEVSVPTLPTGSSDPSRPVSFVSVPSFATAISLRIPLAPQYRWPEVKGRDSVTADFAYGGAYYCMVSAEELGFPRGLAEIDVQKMDHATKLLKEAVVGNAELEYLTRDIITGEEGFLYGIMITDGRLGHVHSSDDSAGVHAQRDASSEETGLCFFANQQIDRSPTGGCVAARVALAHAKGALAVGEKRMYNSLVSRAYKGLSGFIGSVAGEADTNSKGQQSVRVNVEGCGYYTGYHSFVVEKDDGLGVDGFSMRDLAL</sequence>
<reference evidence="4" key="1">
    <citation type="submission" date="2022-11" db="EMBL/GenBank/DDBJ databases">
        <authorList>
            <person name="Petersen C."/>
        </authorList>
    </citation>
    <scope>NUCLEOTIDE SEQUENCE</scope>
    <source>
        <strain evidence="4">IBT 34128</strain>
    </source>
</reference>
<proteinExistence type="inferred from homology"/>
<dbReference type="RefSeq" id="XP_056509399.1">
    <property type="nucleotide sequence ID" value="XM_056656599.1"/>
</dbReference>
<dbReference type="SFLD" id="SFLDS00028">
    <property type="entry name" value="Proline_Racemase"/>
    <property type="match status" value="1"/>
</dbReference>
<dbReference type="Gene3D" id="3.10.310.10">
    <property type="entry name" value="Diaminopimelate Epimerase, Chain A, domain 1"/>
    <property type="match status" value="2"/>
</dbReference>
<reference evidence="4" key="2">
    <citation type="journal article" date="2023" name="IMA Fungus">
        <title>Comparative genomic study of the Penicillium genus elucidates a diverse pangenome and 15 lateral gene transfer events.</title>
        <authorList>
            <person name="Petersen C."/>
            <person name="Sorensen T."/>
            <person name="Nielsen M.R."/>
            <person name="Sondergaard T.E."/>
            <person name="Sorensen J.L."/>
            <person name="Fitzpatrick D.A."/>
            <person name="Frisvad J.C."/>
            <person name="Nielsen K.L."/>
        </authorList>
    </citation>
    <scope>NUCLEOTIDE SEQUENCE</scope>
    <source>
        <strain evidence="4">IBT 34128</strain>
    </source>
</reference>
<organism evidence="4 5">
    <name type="scientific">Penicillium alfredii</name>
    <dbReference type="NCBI Taxonomy" id="1506179"/>
    <lineage>
        <taxon>Eukaryota</taxon>
        <taxon>Fungi</taxon>
        <taxon>Dikarya</taxon>
        <taxon>Ascomycota</taxon>
        <taxon>Pezizomycotina</taxon>
        <taxon>Eurotiomycetes</taxon>
        <taxon>Eurotiomycetidae</taxon>
        <taxon>Eurotiales</taxon>
        <taxon>Aspergillaceae</taxon>
        <taxon>Penicillium</taxon>
    </lineage>
</organism>
<dbReference type="EMBL" id="JAPMSZ010000009">
    <property type="protein sequence ID" value="KAJ5091201.1"/>
    <property type="molecule type" value="Genomic_DNA"/>
</dbReference>
<dbReference type="InterPro" id="IPR008794">
    <property type="entry name" value="Pro_racemase_fam"/>
</dbReference>
<comment type="similarity">
    <text evidence="2">Belongs to the proline racemase family.</text>
</comment>
<dbReference type="PANTHER" id="PTHR33442">
    <property type="entry name" value="TRANS-3-HYDROXY-L-PROLINE DEHYDRATASE"/>
    <property type="match status" value="1"/>
</dbReference>
<comment type="caution">
    <text evidence="4">The sequence shown here is derived from an EMBL/GenBank/DDBJ whole genome shotgun (WGS) entry which is preliminary data.</text>
</comment>
<dbReference type="Pfam" id="PF05544">
    <property type="entry name" value="Pro_racemase"/>
    <property type="match status" value="1"/>
</dbReference>
<dbReference type="SUPFAM" id="SSF54506">
    <property type="entry name" value="Diaminopimelate epimerase-like"/>
    <property type="match status" value="1"/>
</dbReference>
<evidence type="ECO:0000313" key="5">
    <source>
        <dbReference type="Proteomes" id="UP001141434"/>
    </source>
</evidence>
<accession>A0A9W9K3E7</accession>
<evidence type="ECO:0000313" key="4">
    <source>
        <dbReference type="EMBL" id="KAJ5091201.1"/>
    </source>
</evidence>
<evidence type="ECO:0000256" key="2">
    <source>
        <dbReference type="ARBA" id="ARBA00007529"/>
    </source>
</evidence>
<name>A0A9W9K3E7_9EURO</name>
<protein>
    <recommendedName>
        <fullName evidence="3">trans-L-3-hydroxyproline dehydratase</fullName>
        <ecNumber evidence="3">4.2.1.77</ecNumber>
    </recommendedName>
</protein>
<evidence type="ECO:0000256" key="1">
    <source>
        <dbReference type="ARBA" id="ARBA00001148"/>
    </source>
</evidence>
<dbReference type="GO" id="GO:0050346">
    <property type="term" value="F:trans-L-3-hydroxyproline dehydratase activity"/>
    <property type="evidence" value="ECO:0007669"/>
    <property type="project" value="UniProtKB-EC"/>
</dbReference>
<dbReference type="GeneID" id="81395768"/>
<dbReference type="AlphaFoldDB" id="A0A9W9K3E7"/>
<dbReference type="OrthoDB" id="6409228at2759"/>
<gene>
    <name evidence="4" type="ORF">NUU61_006071</name>
</gene>
<comment type="catalytic activity">
    <reaction evidence="1">
        <text>trans-3-hydroxy-L-proline = 1-pyrroline-2-carboxylate + H2O</text>
        <dbReference type="Rhea" id="RHEA:10320"/>
        <dbReference type="ChEBI" id="CHEBI:15377"/>
        <dbReference type="ChEBI" id="CHEBI:39785"/>
        <dbReference type="ChEBI" id="CHEBI:57938"/>
        <dbReference type="EC" id="4.2.1.77"/>
    </reaction>
</comment>
<dbReference type="Proteomes" id="UP001141434">
    <property type="component" value="Unassembled WGS sequence"/>
</dbReference>
<dbReference type="EC" id="4.2.1.77" evidence="3"/>
<keyword evidence="5" id="KW-1185">Reference proteome</keyword>